<dbReference type="InterPro" id="IPR008927">
    <property type="entry name" value="6-PGluconate_DH-like_C_sf"/>
</dbReference>
<dbReference type="EMBL" id="LAZR01049253">
    <property type="protein sequence ID" value="KKK90082.1"/>
    <property type="molecule type" value="Genomic_DNA"/>
</dbReference>
<accession>A0A0F8Z8H4</accession>
<dbReference type="GO" id="GO:0016829">
    <property type="term" value="F:lyase activity"/>
    <property type="evidence" value="ECO:0007669"/>
    <property type="project" value="UniProtKB-KW"/>
</dbReference>
<keyword evidence="3" id="KW-0511">Multifunctional enzyme</keyword>
<gene>
    <name evidence="5" type="ORF">LCGC14_2726680</name>
</gene>
<proteinExistence type="predicted"/>
<comment type="caution">
    <text evidence="5">The sequence shown here is derived from an EMBL/GenBank/DDBJ whole genome shotgun (WGS) entry which is preliminary data.</text>
</comment>
<evidence type="ECO:0000313" key="5">
    <source>
        <dbReference type="EMBL" id="KKK90082.1"/>
    </source>
</evidence>
<dbReference type="Gene3D" id="1.10.1040.50">
    <property type="match status" value="1"/>
</dbReference>
<feature type="domain" description="3-hydroxyacyl-CoA dehydrogenase C-terminal" evidence="4">
    <location>
        <begin position="16"/>
        <end position="99"/>
    </location>
</feature>
<dbReference type="Pfam" id="PF00725">
    <property type="entry name" value="3HCDH"/>
    <property type="match status" value="1"/>
</dbReference>
<evidence type="ECO:0000256" key="3">
    <source>
        <dbReference type="ARBA" id="ARBA00023268"/>
    </source>
</evidence>
<name>A0A0F8Z8H4_9ZZZZ</name>
<evidence type="ECO:0000259" key="4">
    <source>
        <dbReference type="Pfam" id="PF00725"/>
    </source>
</evidence>
<evidence type="ECO:0000256" key="1">
    <source>
        <dbReference type="ARBA" id="ARBA00023235"/>
    </source>
</evidence>
<keyword evidence="1" id="KW-0413">Isomerase</keyword>
<reference evidence="5" key="1">
    <citation type="journal article" date="2015" name="Nature">
        <title>Complex archaea that bridge the gap between prokaryotes and eukaryotes.</title>
        <authorList>
            <person name="Spang A."/>
            <person name="Saw J.H."/>
            <person name="Jorgensen S.L."/>
            <person name="Zaremba-Niedzwiedzka K."/>
            <person name="Martijn J."/>
            <person name="Lind A.E."/>
            <person name="van Eijk R."/>
            <person name="Schleper C."/>
            <person name="Guy L."/>
            <person name="Ettema T.J."/>
        </authorList>
    </citation>
    <scope>NUCLEOTIDE SEQUENCE</scope>
</reference>
<dbReference type="GO" id="GO:0006635">
    <property type="term" value="P:fatty acid beta-oxidation"/>
    <property type="evidence" value="ECO:0007669"/>
    <property type="project" value="TreeGrafter"/>
</dbReference>
<dbReference type="PANTHER" id="PTHR23309:SF49">
    <property type="entry name" value="PEROXISOMAL BIFUNCTIONAL ENZYME"/>
    <property type="match status" value="1"/>
</dbReference>
<protein>
    <recommendedName>
        <fullName evidence="4">3-hydroxyacyl-CoA dehydrogenase C-terminal domain-containing protein</fullName>
    </recommendedName>
</protein>
<dbReference type="InterPro" id="IPR006108">
    <property type="entry name" value="3HC_DH_C"/>
</dbReference>
<keyword evidence="2" id="KW-0456">Lyase</keyword>
<organism evidence="5">
    <name type="scientific">marine sediment metagenome</name>
    <dbReference type="NCBI Taxonomy" id="412755"/>
    <lineage>
        <taxon>unclassified sequences</taxon>
        <taxon>metagenomes</taxon>
        <taxon>ecological metagenomes</taxon>
    </lineage>
</organism>
<evidence type="ECO:0000256" key="2">
    <source>
        <dbReference type="ARBA" id="ARBA00023239"/>
    </source>
</evidence>
<sequence length="105" mass="11301">AEMADITQAQISEAGIVRRWLGALANEGARLVEEGIAPRPGAVDVVATQAMRFPRWRGGPMVAADLAGLLRVQNDLKRYAKADPLWSPSALFAELIKNGQGFSDL</sequence>
<dbReference type="GO" id="GO:0003857">
    <property type="term" value="F:(3S)-3-hydroxyacyl-CoA dehydrogenase (NAD+) activity"/>
    <property type="evidence" value="ECO:0007669"/>
    <property type="project" value="TreeGrafter"/>
</dbReference>
<feature type="non-terminal residue" evidence="5">
    <location>
        <position position="1"/>
    </location>
</feature>
<dbReference type="GO" id="GO:0016853">
    <property type="term" value="F:isomerase activity"/>
    <property type="evidence" value="ECO:0007669"/>
    <property type="project" value="UniProtKB-KW"/>
</dbReference>
<dbReference type="AlphaFoldDB" id="A0A0F8Z8H4"/>
<dbReference type="GO" id="GO:0005777">
    <property type="term" value="C:peroxisome"/>
    <property type="evidence" value="ECO:0007669"/>
    <property type="project" value="TreeGrafter"/>
</dbReference>
<dbReference type="PANTHER" id="PTHR23309">
    <property type="entry name" value="3-HYDROXYACYL-COA DEHYROGENASE"/>
    <property type="match status" value="1"/>
</dbReference>
<dbReference type="SUPFAM" id="SSF48179">
    <property type="entry name" value="6-phosphogluconate dehydrogenase C-terminal domain-like"/>
    <property type="match status" value="1"/>
</dbReference>